<proteinExistence type="predicted"/>
<gene>
    <name evidence="1" type="ORF">E2N92_05955</name>
</gene>
<dbReference type="EMBL" id="CP037968">
    <property type="protein sequence ID" value="QYZ79001.1"/>
    <property type="molecule type" value="Genomic_DNA"/>
</dbReference>
<reference evidence="1" key="2">
    <citation type="submission" date="2019-03" db="EMBL/GenBank/DDBJ databases">
        <authorList>
            <person name="Chen S.-C."/>
            <person name="Wu S.-Y."/>
            <person name="Lai M.-C."/>
        </authorList>
    </citation>
    <scope>NUCLEOTIDE SEQUENCE</scope>
    <source>
        <strain evidence="1">ML15</strain>
    </source>
</reference>
<protein>
    <submittedName>
        <fullName evidence="1">Uncharacterized protein</fullName>
    </submittedName>
</protein>
<dbReference type="Proteomes" id="UP000826709">
    <property type="component" value="Chromosome"/>
</dbReference>
<keyword evidence="2" id="KW-1185">Reference proteome</keyword>
<dbReference type="AlphaFoldDB" id="A0A8G1A221"/>
<evidence type="ECO:0000313" key="2">
    <source>
        <dbReference type="Proteomes" id="UP000826709"/>
    </source>
</evidence>
<dbReference type="KEGG" id="mfk:E2N92_05955"/>
<sequence length="141" mass="16034">MMRRVYYRFPTRFDLNFSLMVPFPRAIGAIAALHRTHTNRREGGDLFKHHLILEIADDRTRFLPVDLLPGLANEVTESADFRFSVHETLLRPEGRVPVSENTFLVRVVDRGPQSEVFVVKEGTGGSLDALDVRDRLKGACE</sequence>
<organism evidence="1 2">
    <name type="scientific">Methanofollis formosanus</name>
    <dbReference type="NCBI Taxonomy" id="299308"/>
    <lineage>
        <taxon>Archaea</taxon>
        <taxon>Methanobacteriati</taxon>
        <taxon>Methanobacteriota</taxon>
        <taxon>Stenosarchaea group</taxon>
        <taxon>Methanomicrobia</taxon>
        <taxon>Methanomicrobiales</taxon>
        <taxon>Methanomicrobiaceae</taxon>
        <taxon>Methanofollis</taxon>
    </lineage>
</organism>
<reference evidence="1" key="1">
    <citation type="journal article" date="2005" name="Int. J. Syst. Evol. Microbiol.">
        <title>Methanofollis formosanus sp. nov., isolated from a fish pond.</title>
        <authorList>
            <person name="Wu S.Y."/>
            <person name="Chen S.C."/>
            <person name="Lai M.C."/>
        </authorList>
    </citation>
    <scope>NUCLEOTIDE SEQUENCE</scope>
    <source>
        <strain evidence="1">ML15</strain>
    </source>
</reference>
<name>A0A8G1A221_9EURY</name>
<dbReference type="OrthoDB" id="104780at2157"/>
<accession>A0A8G1A221</accession>
<evidence type="ECO:0000313" key="1">
    <source>
        <dbReference type="EMBL" id="QYZ79001.1"/>
    </source>
</evidence>